<sequence length="195" mass="23285">PVDKNEDQLLNEMRKTTRYMIRKAIRDGVVIEKRTDRKAIEIFWRIYQETAKREKFVPFSRDFISKEFEAFHKSGNAMFLLGKTNGKYLAASLIVFTKSTGFYHQGASIHSKIPVPYLLQWEAIKETKKRGCRYYNFWGILQEGRTPKNWGGLTMFKQGFGGHQIDYWPTQDYILLPKYYLTYFYEKYLGWKRNI</sequence>
<evidence type="ECO:0000256" key="5">
    <source>
        <dbReference type="ARBA" id="ARBA00023315"/>
    </source>
</evidence>
<keyword evidence="3" id="KW-0133">Cell shape</keyword>
<comment type="caution">
    <text evidence="7">The sequence shown here is derived from an EMBL/GenBank/DDBJ whole genome shotgun (WGS) entry which is preliminary data.</text>
</comment>
<feature type="non-terminal residue" evidence="7">
    <location>
        <position position="1"/>
    </location>
</feature>
<organism evidence="7 8">
    <name type="scientific">Candidatus Roizmanbacteria bacterium GW2011_GWA2_36_23</name>
    <dbReference type="NCBI Taxonomy" id="1618480"/>
    <lineage>
        <taxon>Bacteria</taxon>
        <taxon>Candidatus Roizmaniibacteriota</taxon>
    </lineage>
</organism>
<dbReference type="Pfam" id="PF02388">
    <property type="entry name" value="FemAB"/>
    <property type="match status" value="2"/>
</dbReference>
<accession>A0A0G0GNN0</accession>
<dbReference type="InterPro" id="IPR003447">
    <property type="entry name" value="FEMABX"/>
</dbReference>
<dbReference type="Gene3D" id="3.40.630.30">
    <property type="match status" value="1"/>
</dbReference>
<reference evidence="7 8" key="1">
    <citation type="journal article" date="2015" name="Nature">
        <title>rRNA introns, odd ribosomes, and small enigmatic genomes across a large radiation of phyla.</title>
        <authorList>
            <person name="Brown C.T."/>
            <person name="Hug L.A."/>
            <person name="Thomas B.C."/>
            <person name="Sharon I."/>
            <person name="Castelle C.J."/>
            <person name="Singh A."/>
            <person name="Wilkins M.J."/>
            <person name="Williams K.H."/>
            <person name="Banfield J.F."/>
        </authorList>
    </citation>
    <scope>NUCLEOTIDE SEQUENCE [LARGE SCALE GENOMIC DNA]</scope>
</reference>
<dbReference type="Proteomes" id="UP000034344">
    <property type="component" value="Unassembled WGS sequence"/>
</dbReference>
<dbReference type="PROSITE" id="PS51191">
    <property type="entry name" value="FEMABX"/>
    <property type="match status" value="1"/>
</dbReference>
<keyword evidence="2" id="KW-0808">Transferase</keyword>
<evidence type="ECO:0000256" key="6">
    <source>
        <dbReference type="ARBA" id="ARBA00023316"/>
    </source>
</evidence>
<dbReference type="SUPFAM" id="SSF55729">
    <property type="entry name" value="Acyl-CoA N-acyltransferases (Nat)"/>
    <property type="match status" value="1"/>
</dbReference>
<dbReference type="InterPro" id="IPR016181">
    <property type="entry name" value="Acyl_CoA_acyltransferase"/>
</dbReference>
<dbReference type="STRING" id="1618480.US11_C0008G0001"/>
<protein>
    <submittedName>
        <fullName evidence="7">Methicillin resistance protein</fullName>
    </submittedName>
</protein>
<gene>
    <name evidence="7" type="ORF">US11_C0008G0001</name>
</gene>
<dbReference type="InterPro" id="IPR050644">
    <property type="entry name" value="PG_Glycine_Bridge_Synth"/>
</dbReference>
<comment type="similarity">
    <text evidence="1">Belongs to the FemABX family.</text>
</comment>
<evidence type="ECO:0000313" key="7">
    <source>
        <dbReference type="EMBL" id="KKQ01444.1"/>
    </source>
</evidence>
<dbReference type="PANTHER" id="PTHR36174:SF1">
    <property type="entry name" value="LIPID II:GLYCINE GLYCYLTRANSFERASE"/>
    <property type="match status" value="1"/>
</dbReference>
<evidence type="ECO:0000256" key="2">
    <source>
        <dbReference type="ARBA" id="ARBA00022679"/>
    </source>
</evidence>
<name>A0A0G0GNN0_9BACT</name>
<dbReference type="EMBL" id="LBRS01000008">
    <property type="protein sequence ID" value="KKQ01444.1"/>
    <property type="molecule type" value="Genomic_DNA"/>
</dbReference>
<evidence type="ECO:0000313" key="8">
    <source>
        <dbReference type="Proteomes" id="UP000034344"/>
    </source>
</evidence>
<keyword evidence="4" id="KW-0573">Peptidoglycan synthesis</keyword>
<dbReference type="GO" id="GO:0071555">
    <property type="term" value="P:cell wall organization"/>
    <property type="evidence" value="ECO:0007669"/>
    <property type="project" value="UniProtKB-KW"/>
</dbReference>
<proteinExistence type="inferred from homology"/>
<evidence type="ECO:0000256" key="4">
    <source>
        <dbReference type="ARBA" id="ARBA00022984"/>
    </source>
</evidence>
<dbReference type="PANTHER" id="PTHR36174">
    <property type="entry name" value="LIPID II:GLYCINE GLYCYLTRANSFERASE"/>
    <property type="match status" value="1"/>
</dbReference>
<keyword evidence="6" id="KW-0961">Cell wall biogenesis/degradation</keyword>
<dbReference type="GO" id="GO:0008360">
    <property type="term" value="P:regulation of cell shape"/>
    <property type="evidence" value="ECO:0007669"/>
    <property type="project" value="UniProtKB-KW"/>
</dbReference>
<evidence type="ECO:0000256" key="3">
    <source>
        <dbReference type="ARBA" id="ARBA00022960"/>
    </source>
</evidence>
<keyword evidence="5" id="KW-0012">Acyltransferase</keyword>
<dbReference type="GO" id="GO:0009252">
    <property type="term" value="P:peptidoglycan biosynthetic process"/>
    <property type="evidence" value="ECO:0007669"/>
    <property type="project" value="UniProtKB-KW"/>
</dbReference>
<dbReference type="AlphaFoldDB" id="A0A0G0GNN0"/>
<dbReference type="GO" id="GO:0016755">
    <property type="term" value="F:aminoacyltransferase activity"/>
    <property type="evidence" value="ECO:0007669"/>
    <property type="project" value="InterPro"/>
</dbReference>
<evidence type="ECO:0000256" key="1">
    <source>
        <dbReference type="ARBA" id="ARBA00009943"/>
    </source>
</evidence>